<proteinExistence type="predicted"/>
<dbReference type="InterPro" id="IPR036179">
    <property type="entry name" value="Ig-like_dom_sf"/>
</dbReference>
<reference evidence="2" key="1">
    <citation type="submission" date="2020-08" db="EMBL/GenBank/DDBJ databases">
        <title>Multicomponent nature underlies the extraordinary mechanical properties of spider dragline silk.</title>
        <authorList>
            <person name="Kono N."/>
            <person name="Nakamura H."/>
            <person name="Mori M."/>
            <person name="Yoshida Y."/>
            <person name="Ohtoshi R."/>
            <person name="Malay A.D."/>
            <person name="Moran D.A.P."/>
            <person name="Tomita M."/>
            <person name="Numata K."/>
            <person name="Arakawa K."/>
        </authorList>
    </citation>
    <scope>NUCLEOTIDE SEQUENCE</scope>
</reference>
<dbReference type="Pfam" id="PF07686">
    <property type="entry name" value="V-set"/>
    <property type="match status" value="1"/>
</dbReference>
<feature type="domain" description="Ig-like" evidence="1">
    <location>
        <begin position="27"/>
        <end position="124"/>
    </location>
</feature>
<dbReference type="InterPro" id="IPR003599">
    <property type="entry name" value="Ig_sub"/>
</dbReference>
<dbReference type="PANTHER" id="PTHR23278:SF19">
    <property type="entry name" value="OBSCURIN"/>
    <property type="match status" value="1"/>
</dbReference>
<evidence type="ECO:0000313" key="2">
    <source>
        <dbReference type="EMBL" id="GFY51424.1"/>
    </source>
</evidence>
<name>A0A8X7C3M8_9ARAC</name>
<dbReference type="InterPro" id="IPR013783">
    <property type="entry name" value="Ig-like_fold"/>
</dbReference>
<dbReference type="AlphaFoldDB" id="A0A8X7C3M8"/>
<dbReference type="PROSITE" id="PS50835">
    <property type="entry name" value="IG_LIKE"/>
    <property type="match status" value="1"/>
</dbReference>
<sequence length="189" mass="21475">MFENKKLLKYWSQRNVETSLPTYTFIEGDRAELPCDLNVSATEDEVSLVLWHRDESGSPLYSVDARDLPLPTATHFPAVHMESRSYFNSSASPAYLRIEGIKKDEEGIYRCRIEYRRARTETMDMMLLVIVPPREAIIMDEFGQHLHGIIGPYNEGSPVSLICEGEGVNIPNIQIPLSIRMVFPSNIGN</sequence>
<gene>
    <name evidence="2" type="primary">AVEN_248267_1</name>
    <name evidence="2" type="ORF">TNIN_59781</name>
</gene>
<organism evidence="2 3">
    <name type="scientific">Trichonephila inaurata madagascariensis</name>
    <dbReference type="NCBI Taxonomy" id="2747483"/>
    <lineage>
        <taxon>Eukaryota</taxon>
        <taxon>Metazoa</taxon>
        <taxon>Ecdysozoa</taxon>
        <taxon>Arthropoda</taxon>
        <taxon>Chelicerata</taxon>
        <taxon>Arachnida</taxon>
        <taxon>Araneae</taxon>
        <taxon>Araneomorphae</taxon>
        <taxon>Entelegynae</taxon>
        <taxon>Araneoidea</taxon>
        <taxon>Nephilidae</taxon>
        <taxon>Trichonephila</taxon>
        <taxon>Trichonephila inaurata</taxon>
    </lineage>
</organism>
<evidence type="ECO:0000313" key="3">
    <source>
        <dbReference type="Proteomes" id="UP000886998"/>
    </source>
</evidence>
<keyword evidence="3" id="KW-1185">Reference proteome</keyword>
<dbReference type="SUPFAM" id="SSF48726">
    <property type="entry name" value="Immunoglobulin"/>
    <property type="match status" value="1"/>
</dbReference>
<dbReference type="InterPro" id="IPR013106">
    <property type="entry name" value="Ig_V-set"/>
</dbReference>
<comment type="caution">
    <text evidence="2">The sequence shown here is derived from an EMBL/GenBank/DDBJ whole genome shotgun (WGS) entry which is preliminary data.</text>
</comment>
<accession>A0A8X7C3M8</accession>
<dbReference type="EMBL" id="BMAV01008071">
    <property type="protein sequence ID" value="GFY51424.1"/>
    <property type="molecule type" value="Genomic_DNA"/>
</dbReference>
<evidence type="ECO:0000259" key="1">
    <source>
        <dbReference type="PROSITE" id="PS50835"/>
    </source>
</evidence>
<dbReference type="InterPro" id="IPR007110">
    <property type="entry name" value="Ig-like_dom"/>
</dbReference>
<protein>
    <submittedName>
        <fullName evidence="2">Ig-like domain-containing protein</fullName>
    </submittedName>
</protein>
<dbReference type="SMART" id="SM00409">
    <property type="entry name" value="IG"/>
    <property type="match status" value="1"/>
</dbReference>
<dbReference type="PANTHER" id="PTHR23278">
    <property type="entry name" value="SIDESTEP PROTEIN"/>
    <property type="match status" value="1"/>
</dbReference>
<dbReference type="Proteomes" id="UP000886998">
    <property type="component" value="Unassembled WGS sequence"/>
</dbReference>
<dbReference type="Gene3D" id="2.60.40.10">
    <property type="entry name" value="Immunoglobulins"/>
    <property type="match status" value="1"/>
</dbReference>
<dbReference type="OrthoDB" id="10006996at2759"/>